<proteinExistence type="predicted"/>
<name>A0A1G2BH76_9BACT</name>
<reference evidence="2 3" key="1">
    <citation type="journal article" date="2016" name="Nat. Commun.">
        <title>Thousands of microbial genomes shed light on interconnected biogeochemical processes in an aquifer system.</title>
        <authorList>
            <person name="Anantharaman K."/>
            <person name="Brown C.T."/>
            <person name="Hug L.A."/>
            <person name="Sharon I."/>
            <person name="Castelle C.J."/>
            <person name="Probst A.J."/>
            <person name="Thomas B.C."/>
            <person name="Singh A."/>
            <person name="Wilkins M.J."/>
            <person name="Karaoz U."/>
            <person name="Brodie E.L."/>
            <person name="Williams K.H."/>
            <person name="Hubbard S.S."/>
            <person name="Banfield J.F."/>
        </authorList>
    </citation>
    <scope>NUCLEOTIDE SEQUENCE [LARGE SCALE GENOMIC DNA]</scope>
</reference>
<dbReference type="EMBL" id="MHKL01000045">
    <property type="protein sequence ID" value="OGY88588.1"/>
    <property type="molecule type" value="Genomic_DNA"/>
</dbReference>
<dbReference type="Proteomes" id="UP000178849">
    <property type="component" value="Unassembled WGS sequence"/>
</dbReference>
<dbReference type="AlphaFoldDB" id="A0A1G2BH76"/>
<evidence type="ECO:0000313" key="3">
    <source>
        <dbReference type="Proteomes" id="UP000178849"/>
    </source>
</evidence>
<organism evidence="2 3">
    <name type="scientific">Candidatus Komeilibacteria bacterium RIFCSPLOWO2_01_FULL_45_10</name>
    <dbReference type="NCBI Taxonomy" id="1798550"/>
    <lineage>
        <taxon>Bacteria</taxon>
        <taxon>Candidatus Komeiliibacteriota</taxon>
    </lineage>
</organism>
<gene>
    <name evidence="2" type="ORF">A2927_01830</name>
</gene>
<keyword evidence="1" id="KW-0472">Membrane</keyword>
<feature type="transmembrane region" description="Helical" evidence="1">
    <location>
        <begin position="120"/>
        <end position="137"/>
    </location>
</feature>
<keyword evidence="1" id="KW-0812">Transmembrane</keyword>
<feature type="transmembrane region" description="Helical" evidence="1">
    <location>
        <begin position="12"/>
        <end position="31"/>
    </location>
</feature>
<protein>
    <submittedName>
        <fullName evidence="2">Uncharacterized protein</fullName>
    </submittedName>
</protein>
<keyword evidence="1" id="KW-1133">Transmembrane helix</keyword>
<feature type="transmembrane region" description="Helical" evidence="1">
    <location>
        <begin position="93"/>
        <end position="114"/>
    </location>
</feature>
<sequence length="160" mass="17318">MENKMEFFKSPIGIAITAMAFAILTLAIFAFGQSQPPFPFQGESMVSGRAFQFIMPCLILWFLGFGLIMFSPRCCYERSLKGNTFIDVPKSSIVSKIGCGGMTAASYALTVYGLGNWGSGPIALGLLILAVSPFLWVDKIGLPRSYKVNVANVMPINGNV</sequence>
<feature type="transmembrane region" description="Helical" evidence="1">
    <location>
        <begin position="51"/>
        <end position="72"/>
    </location>
</feature>
<accession>A0A1G2BH76</accession>
<evidence type="ECO:0000313" key="2">
    <source>
        <dbReference type="EMBL" id="OGY88588.1"/>
    </source>
</evidence>
<comment type="caution">
    <text evidence="2">The sequence shown here is derived from an EMBL/GenBank/DDBJ whole genome shotgun (WGS) entry which is preliminary data.</text>
</comment>
<evidence type="ECO:0000256" key="1">
    <source>
        <dbReference type="SAM" id="Phobius"/>
    </source>
</evidence>